<evidence type="ECO:0000313" key="8">
    <source>
        <dbReference type="EMBL" id="BAZ01084.1"/>
    </source>
</evidence>
<protein>
    <recommendedName>
        <fullName evidence="2">peptidylprolyl isomerase</fullName>
        <ecNumber evidence="2">5.2.1.8</ecNumber>
    </recommendedName>
</protein>
<accession>A0A1Z4N5V1</accession>
<dbReference type="AlphaFoldDB" id="A0A1Z4N5V1"/>
<dbReference type="InterPro" id="IPR050245">
    <property type="entry name" value="PrsA_foldase"/>
</dbReference>
<evidence type="ECO:0000256" key="6">
    <source>
        <dbReference type="PROSITE-ProRule" id="PRU00278"/>
    </source>
</evidence>
<keyword evidence="4 6" id="KW-0697">Rotamase</keyword>
<dbReference type="InterPro" id="IPR046357">
    <property type="entry name" value="PPIase_dom_sf"/>
</dbReference>
<dbReference type="PROSITE" id="PS50198">
    <property type="entry name" value="PPIC_PPIASE_2"/>
    <property type="match status" value="1"/>
</dbReference>
<organism evidence="8 9">
    <name type="scientific">Tolypothrix tenuis PCC 7101</name>
    <dbReference type="NCBI Taxonomy" id="231146"/>
    <lineage>
        <taxon>Bacteria</taxon>
        <taxon>Bacillati</taxon>
        <taxon>Cyanobacteriota</taxon>
        <taxon>Cyanophyceae</taxon>
        <taxon>Nostocales</taxon>
        <taxon>Tolypothrichaceae</taxon>
        <taxon>Tolypothrix</taxon>
    </lineage>
</organism>
<keyword evidence="5 6" id="KW-0413">Isomerase</keyword>
<evidence type="ECO:0000259" key="7">
    <source>
        <dbReference type="PROSITE" id="PS50198"/>
    </source>
</evidence>
<dbReference type="SUPFAM" id="SSF54534">
    <property type="entry name" value="FKBP-like"/>
    <property type="match status" value="1"/>
</dbReference>
<proteinExistence type="predicted"/>
<keyword evidence="9" id="KW-1185">Reference proteome</keyword>
<gene>
    <name evidence="8" type="ORF">NIES37_50820</name>
</gene>
<dbReference type="PANTHER" id="PTHR47245:SF1">
    <property type="entry name" value="FOLDASE PROTEIN PRSA"/>
    <property type="match status" value="1"/>
</dbReference>
<comment type="catalytic activity">
    <reaction evidence="1">
        <text>[protein]-peptidylproline (omega=180) = [protein]-peptidylproline (omega=0)</text>
        <dbReference type="Rhea" id="RHEA:16237"/>
        <dbReference type="Rhea" id="RHEA-COMP:10747"/>
        <dbReference type="Rhea" id="RHEA-COMP:10748"/>
        <dbReference type="ChEBI" id="CHEBI:83833"/>
        <dbReference type="ChEBI" id="CHEBI:83834"/>
        <dbReference type="EC" id="5.2.1.8"/>
    </reaction>
</comment>
<dbReference type="EMBL" id="AP018248">
    <property type="protein sequence ID" value="BAZ01084.1"/>
    <property type="molecule type" value="Genomic_DNA"/>
</dbReference>
<dbReference type="GO" id="GO:0003755">
    <property type="term" value="F:peptidyl-prolyl cis-trans isomerase activity"/>
    <property type="evidence" value="ECO:0007669"/>
    <property type="project" value="UniProtKB-KW"/>
</dbReference>
<keyword evidence="3" id="KW-0732">Signal</keyword>
<dbReference type="Gene3D" id="3.10.50.40">
    <property type="match status" value="1"/>
</dbReference>
<name>A0A1Z4N5V1_9CYAN</name>
<dbReference type="Pfam" id="PF00639">
    <property type="entry name" value="Rotamase"/>
    <property type="match status" value="1"/>
</dbReference>
<dbReference type="RefSeq" id="WP_096580423.1">
    <property type="nucleotide sequence ID" value="NZ_CAWNJS010000001.1"/>
</dbReference>
<evidence type="ECO:0000256" key="4">
    <source>
        <dbReference type="ARBA" id="ARBA00023110"/>
    </source>
</evidence>
<evidence type="ECO:0000256" key="2">
    <source>
        <dbReference type="ARBA" id="ARBA00013194"/>
    </source>
</evidence>
<dbReference type="PANTHER" id="PTHR47245">
    <property type="entry name" value="PEPTIDYLPROLYL ISOMERASE"/>
    <property type="match status" value="1"/>
</dbReference>
<evidence type="ECO:0000256" key="3">
    <source>
        <dbReference type="ARBA" id="ARBA00022729"/>
    </source>
</evidence>
<dbReference type="EC" id="5.2.1.8" evidence="2"/>
<reference evidence="8 9" key="1">
    <citation type="submission" date="2017-06" db="EMBL/GenBank/DDBJ databases">
        <title>Genome sequencing of cyanobaciteial culture collection at National Institute for Environmental Studies (NIES).</title>
        <authorList>
            <person name="Hirose Y."/>
            <person name="Shimura Y."/>
            <person name="Fujisawa T."/>
            <person name="Nakamura Y."/>
            <person name="Kawachi M."/>
        </authorList>
    </citation>
    <scope>NUCLEOTIDE SEQUENCE [LARGE SCALE GENOMIC DNA]</scope>
    <source>
        <strain evidence="8 9">NIES-37</strain>
    </source>
</reference>
<feature type="domain" description="PpiC" evidence="7">
    <location>
        <begin position="134"/>
        <end position="225"/>
    </location>
</feature>
<sequence>MTEQLEQTLSLKVLPQEPVKPHPVSDAEILAYLRHSAKFAEVAVAAEREALVLANCNQLGIEVSDDEWQAAGDAFRLERKLWGNTETLAWLEEQRINVEEWSQGIKVALLENKLKEYLFGATVDGAYISNRDNYRRVALSQILLTDLATAWKIVQLLREGEASFCALALEHSKGKQSQENGGFVGIRYLVELIPEIAEPLSQAKEGEIIGPVQTKMGYHVLRVEKWFPIELNQGVRQQIMDSLFDAWLQNLKTSHHEGE</sequence>
<evidence type="ECO:0000256" key="1">
    <source>
        <dbReference type="ARBA" id="ARBA00000971"/>
    </source>
</evidence>
<dbReference type="KEGG" id="ttq:NIES37_50820"/>
<dbReference type="InterPro" id="IPR000297">
    <property type="entry name" value="PPIase_PpiC"/>
</dbReference>
<evidence type="ECO:0000256" key="5">
    <source>
        <dbReference type="ARBA" id="ARBA00023235"/>
    </source>
</evidence>
<dbReference type="Proteomes" id="UP000218785">
    <property type="component" value="Chromosome"/>
</dbReference>
<evidence type="ECO:0000313" key="9">
    <source>
        <dbReference type="Proteomes" id="UP000218785"/>
    </source>
</evidence>